<evidence type="ECO:0000256" key="1">
    <source>
        <dbReference type="SAM" id="SignalP"/>
    </source>
</evidence>
<dbReference type="EMBL" id="SGXA01000001">
    <property type="protein sequence ID" value="RZS74546.1"/>
    <property type="molecule type" value="Genomic_DNA"/>
</dbReference>
<feature type="signal peptide" evidence="1">
    <location>
        <begin position="1"/>
        <end position="19"/>
    </location>
</feature>
<dbReference type="InterPro" id="IPR026444">
    <property type="entry name" value="Secre_tail"/>
</dbReference>
<dbReference type="NCBIfam" id="TIGR04183">
    <property type="entry name" value="Por_Secre_tail"/>
    <property type="match status" value="1"/>
</dbReference>
<evidence type="ECO:0000313" key="3">
    <source>
        <dbReference type="EMBL" id="RZS74546.1"/>
    </source>
</evidence>
<keyword evidence="1" id="KW-0732">Signal</keyword>
<feature type="chain" id="PRO_5020268938" evidence="1">
    <location>
        <begin position="20"/>
        <end position="443"/>
    </location>
</feature>
<accession>A0A4V2F1Q0</accession>
<dbReference type="Pfam" id="PF18962">
    <property type="entry name" value="Por_Secre_tail"/>
    <property type="match status" value="1"/>
</dbReference>
<gene>
    <name evidence="3" type="ORF">EV199_0394</name>
</gene>
<evidence type="ECO:0000313" key="4">
    <source>
        <dbReference type="Proteomes" id="UP000293874"/>
    </source>
</evidence>
<feature type="domain" description="Secretion system C-terminal sorting" evidence="2">
    <location>
        <begin position="369"/>
        <end position="441"/>
    </location>
</feature>
<dbReference type="RefSeq" id="WP_130539004.1">
    <property type="nucleotide sequence ID" value="NZ_CP042431.1"/>
</dbReference>
<sequence length="443" mass="46311">MKKSIPLVLLVFLFTNCLAQSFTPGNFVVLRIGSGEAPLAAGIAQPVYLDEYNPCGDLVRSIAMPVSVNGSNKRLTLPISTSDYTEGYISRSQDGSKLALAGYDADPGTTGVSSTTSTAVKRVIAIVDQNGAVNTSTALSAFSSQVIRAAVSDGSNIWVSGGSGGIMHTTTSGTTYTQITTSTARCLMVINAQLYATSTAGASRLTAVGTGLPVTAGQSMVNLPGTPATGSPYQFFIVNAGSGSDMLYIADDNLLRKYSLSGGAWVSNGTIGTLGDKYRALTGQINSNGHVIIYAIRRNDNTTNSGGEVVSLTDSTGHNNNFSSLTPTLIVRSNENNVFRSIVMAPDPSLSGITGTAAEETPWQMQLSPNAANNKVLLTFKTEQSNNAIIVITNSAGQVVKKIEGVSMKSGQTSVDVEALVKGVYYLTLNSGNKKETKKLVKL</sequence>
<keyword evidence="4" id="KW-1185">Reference proteome</keyword>
<dbReference type="Proteomes" id="UP000293874">
    <property type="component" value="Unassembled WGS sequence"/>
</dbReference>
<evidence type="ECO:0000259" key="2">
    <source>
        <dbReference type="Pfam" id="PF18962"/>
    </source>
</evidence>
<organism evidence="3 4">
    <name type="scientific">Pseudobacter ginsenosidimutans</name>
    <dbReference type="NCBI Taxonomy" id="661488"/>
    <lineage>
        <taxon>Bacteria</taxon>
        <taxon>Pseudomonadati</taxon>
        <taxon>Bacteroidota</taxon>
        <taxon>Chitinophagia</taxon>
        <taxon>Chitinophagales</taxon>
        <taxon>Chitinophagaceae</taxon>
        <taxon>Pseudobacter</taxon>
    </lineage>
</organism>
<dbReference type="AlphaFoldDB" id="A0A4V2F1Q0"/>
<comment type="caution">
    <text evidence="3">The sequence shown here is derived from an EMBL/GenBank/DDBJ whole genome shotgun (WGS) entry which is preliminary data.</text>
</comment>
<dbReference type="OrthoDB" id="740055at2"/>
<proteinExistence type="predicted"/>
<protein>
    <submittedName>
        <fullName evidence="3">Putative secreted protein (Por secretion system target)</fullName>
    </submittedName>
</protein>
<name>A0A4V2F1Q0_9BACT</name>
<reference evidence="3 4" key="1">
    <citation type="submission" date="2019-02" db="EMBL/GenBank/DDBJ databases">
        <title>Genomic Encyclopedia of Type Strains, Phase IV (KMG-IV): sequencing the most valuable type-strain genomes for metagenomic binning, comparative biology and taxonomic classification.</title>
        <authorList>
            <person name="Goeker M."/>
        </authorList>
    </citation>
    <scope>NUCLEOTIDE SEQUENCE [LARGE SCALE GENOMIC DNA]</scope>
    <source>
        <strain evidence="3 4">DSM 18116</strain>
    </source>
</reference>